<evidence type="ECO:0000313" key="1">
    <source>
        <dbReference type="EMBL" id="PKS06648.1"/>
    </source>
</evidence>
<dbReference type="PANTHER" id="PTHR38846:SF1">
    <property type="entry name" value="C3H1-TYPE DOMAIN-CONTAINING PROTEIN"/>
    <property type="match status" value="1"/>
</dbReference>
<dbReference type="InParanoid" id="A0A2N3N2J4"/>
<dbReference type="OrthoDB" id="6105938at2759"/>
<gene>
    <name evidence="1" type="ORF">jhhlp_007398</name>
</gene>
<dbReference type="VEuPathDB" id="FungiDB:jhhlp_007398"/>
<organism evidence="1 2">
    <name type="scientific">Lomentospora prolificans</name>
    <dbReference type="NCBI Taxonomy" id="41688"/>
    <lineage>
        <taxon>Eukaryota</taxon>
        <taxon>Fungi</taxon>
        <taxon>Dikarya</taxon>
        <taxon>Ascomycota</taxon>
        <taxon>Pezizomycotina</taxon>
        <taxon>Sordariomycetes</taxon>
        <taxon>Hypocreomycetidae</taxon>
        <taxon>Microascales</taxon>
        <taxon>Microascaceae</taxon>
        <taxon>Lomentospora</taxon>
    </lineage>
</organism>
<sequence length="134" mass="15259">MAGNKKTSKEKSQRNGAKTVESGGVALVIRPKKPTVQELWADYFKKGDLSDWQRLCGDLGLPDNLASKTQCRTALQTVNVNIHQFLQASQRPEGVRFFKSTFELEMYTRKHNYFYPRKNLPKGSPIRALLRCLA</sequence>
<keyword evidence="2" id="KW-1185">Reference proteome</keyword>
<dbReference type="STRING" id="41688.A0A2N3N2J4"/>
<dbReference type="EMBL" id="NLAX01001034">
    <property type="protein sequence ID" value="PKS06648.1"/>
    <property type="molecule type" value="Genomic_DNA"/>
</dbReference>
<name>A0A2N3N2J4_9PEZI</name>
<evidence type="ECO:0000313" key="2">
    <source>
        <dbReference type="Proteomes" id="UP000233524"/>
    </source>
</evidence>
<proteinExistence type="predicted"/>
<reference evidence="1 2" key="1">
    <citation type="journal article" date="2017" name="G3 (Bethesda)">
        <title>First Draft Genome Sequence of the Pathogenic Fungus Lomentospora prolificans (Formerly Scedosporium prolificans).</title>
        <authorList>
            <person name="Luo R."/>
            <person name="Zimin A."/>
            <person name="Workman R."/>
            <person name="Fan Y."/>
            <person name="Pertea G."/>
            <person name="Grossman N."/>
            <person name="Wear M.P."/>
            <person name="Jia B."/>
            <person name="Miller H."/>
            <person name="Casadevall A."/>
            <person name="Timp W."/>
            <person name="Zhang S.X."/>
            <person name="Salzberg S.L."/>
        </authorList>
    </citation>
    <scope>NUCLEOTIDE SEQUENCE [LARGE SCALE GENOMIC DNA]</scope>
    <source>
        <strain evidence="1 2">JHH-5317</strain>
    </source>
</reference>
<dbReference type="Proteomes" id="UP000233524">
    <property type="component" value="Unassembled WGS sequence"/>
</dbReference>
<comment type="caution">
    <text evidence="1">The sequence shown here is derived from an EMBL/GenBank/DDBJ whole genome shotgun (WGS) entry which is preliminary data.</text>
</comment>
<dbReference type="PANTHER" id="PTHR38846">
    <property type="entry name" value="C3H1-TYPE DOMAIN-CONTAINING PROTEIN"/>
    <property type="match status" value="1"/>
</dbReference>
<dbReference type="AlphaFoldDB" id="A0A2N3N2J4"/>
<accession>A0A2N3N2J4</accession>
<protein>
    <submittedName>
        <fullName evidence="1">Uncharacterized protein</fullName>
    </submittedName>
</protein>